<gene>
    <name evidence="2" type="ORF">GCM10012285_67120</name>
</gene>
<evidence type="ECO:0000256" key="1">
    <source>
        <dbReference type="SAM" id="MobiDB-lite"/>
    </source>
</evidence>
<proteinExistence type="predicted"/>
<dbReference type="EMBL" id="BMND01000067">
    <property type="protein sequence ID" value="GGN64790.1"/>
    <property type="molecule type" value="Genomic_DNA"/>
</dbReference>
<name>A0ABQ2K3L8_9ACTN</name>
<comment type="caution">
    <text evidence="2">The sequence shown here is derived from an EMBL/GenBank/DDBJ whole genome shotgun (WGS) entry which is preliminary data.</text>
</comment>
<feature type="compositionally biased region" description="Basic residues" evidence="1">
    <location>
        <begin position="148"/>
        <end position="160"/>
    </location>
</feature>
<evidence type="ECO:0000313" key="3">
    <source>
        <dbReference type="Proteomes" id="UP000600080"/>
    </source>
</evidence>
<dbReference type="GeneID" id="301552395"/>
<protein>
    <submittedName>
        <fullName evidence="2">Uncharacterized protein</fullName>
    </submittedName>
</protein>
<reference evidence="3" key="1">
    <citation type="journal article" date="2019" name="Int. J. Syst. Evol. Microbiol.">
        <title>The Global Catalogue of Microorganisms (GCM) 10K type strain sequencing project: providing services to taxonomists for standard genome sequencing and annotation.</title>
        <authorList>
            <consortium name="The Broad Institute Genomics Platform"/>
            <consortium name="The Broad Institute Genome Sequencing Center for Infectious Disease"/>
            <person name="Wu L."/>
            <person name="Ma J."/>
        </authorList>
    </citation>
    <scope>NUCLEOTIDE SEQUENCE [LARGE SCALE GENOMIC DNA]</scope>
    <source>
        <strain evidence="3">CGMCC 4.7323</strain>
    </source>
</reference>
<feature type="region of interest" description="Disordered" evidence="1">
    <location>
        <begin position="127"/>
        <end position="160"/>
    </location>
</feature>
<accession>A0ABQ2K3L8</accession>
<keyword evidence="3" id="KW-1185">Reference proteome</keyword>
<dbReference type="RefSeq" id="WP_189104633.1">
    <property type="nucleotide sequence ID" value="NZ_BMND01000067.1"/>
</dbReference>
<sequence>MDVRPDHLSAWEGPLKTRLYAMTHVMEISRADGRRFTASEYSLGRWTAPLLLVDGGADARACLAYKDDQVRRCLGDRPPQPRPFVKWASFNHQALGEHSGVYLAIFLDHPLRDAYAEGVATVEACTARRRSPRSTQRTAIPDVSRWTSTRKRSRARRLAT</sequence>
<dbReference type="Proteomes" id="UP000600080">
    <property type="component" value="Unassembled WGS sequence"/>
</dbReference>
<organism evidence="2 3">
    <name type="scientific">Streptomyces kronopolitis</name>
    <dbReference type="NCBI Taxonomy" id="1612435"/>
    <lineage>
        <taxon>Bacteria</taxon>
        <taxon>Bacillati</taxon>
        <taxon>Actinomycetota</taxon>
        <taxon>Actinomycetes</taxon>
        <taxon>Kitasatosporales</taxon>
        <taxon>Streptomycetaceae</taxon>
        <taxon>Streptomyces</taxon>
    </lineage>
</organism>
<evidence type="ECO:0000313" key="2">
    <source>
        <dbReference type="EMBL" id="GGN64790.1"/>
    </source>
</evidence>